<dbReference type="GO" id="GO:0051539">
    <property type="term" value="F:4 iron, 4 sulfur cluster binding"/>
    <property type="evidence" value="ECO:0007669"/>
    <property type="project" value="UniProtKB-KW"/>
</dbReference>
<dbReference type="SUPFAM" id="SSF100950">
    <property type="entry name" value="NagB/RpiA/CoA transferase-like"/>
    <property type="match status" value="1"/>
</dbReference>
<dbReference type="PANTHER" id="PTHR47153:SF2">
    <property type="entry name" value="LACTATE UTILIZATION PROTEIN B"/>
    <property type="match status" value="1"/>
</dbReference>
<dbReference type="SUPFAM" id="SSF46548">
    <property type="entry name" value="alpha-helical ferredoxin"/>
    <property type="match status" value="1"/>
</dbReference>
<evidence type="ECO:0000259" key="5">
    <source>
        <dbReference type="PROSITE" id="PS51379"/>
    </source>
</evidence>
<dbReference type="InterPro" id="IPR004452">
    <property type="entry name" value="LutB/LldF"/>
</dbReference>
<evidence type="ECO:0000256" key="1">
    <source>
        <dbReference type="ARBA" id="ARBA00022448"/>
    </source>
</evidence>
<keyword evidence="2" id="KW-0411">Iron-sulfur</keyword>
<dbReference type="Pfam" id="PF13183">
    <property type="entry name" value="Fer4_8"/>
    <property type="match status" value="1"/>
</dbReference>
<dbReference type="InterPro" id="IPR017900">
    <property type="entry name" value="4Fe4S_Fe_S_CS"/>
</dbReference>
<dbReference type="InterPro" id="IPR024185">
    <property type="entry name" value="FTHF_cligase-like_sf"/>
</dbReference>
<reference evidence="6" key="1">
    <citation type="journal article" date="2014" name="Int. J. Syst. Evol. Microbiol.">
        <title>Complete genome sequence of Corynebacterium casei LMG S-19264T (=DSM 44701T), isolated from a smear-ripened cheese.</title>
        <authorList>
            <consortium name="US DOE Joint Genome Institute (JGI-PGF)"/>
            <person name="Walter F."/>
            <person name="Albersmeier A."/>
            <person name="Kalinowski J."/>
            <person name="Ruckert C."/>
        </authorList>
    </citation>
    <scope>NUCLEOTIDE SEQUENCE</scope>
    <source>
        <strain evidence="6">JCM 10088</strain>
    </source>
</reference>
<evidence type="ECO:0000313" key="7">
    <source>
        <dbReference type="Proteomes" id="UP000610960"/>
    </source>
</evidence>
<keyword evidence="3" id="KW-0677">Repeat</keyword>
<sequence length="398" mass="43463">MRREDWGIAIGRAVEHNVPRTMNVLEKYPYVVELARELRRAKEAVVADMDRFIDEAMTAVKSLGGRAYLAATAEEARKYVEGVVGRGRVVVMGKSMVAAEVGLREALREAGNEVWETDLGEFLIQLAGERPSHIIAPSLHMTRERAAQVIRDKLGIDVKPDPADIARAAREFLREKFIKANVGITGANAVAADTGAVLLVENEGNIRFTTVAPPIHLSVTGVDKIVPTLHHAMMEVLVQAAYAGLYPPTYVNLVAGPSSTGDVEQVRVSPAEGPREFHLVLVDNGRRAAARHPVLREALLCIRCGRCHFHCPVYRALDGEWGIQPYSGPMGIMWSAVIHGVEKAGPHAVLCVHAGTCREVCPMGINIPEVINWVRTQYVNKVAGGRSDFKPSQAGTKR</sequence>
<feature type="domain" description="4Fe-4S ferredoxin-type" evidence="5">
    <location>
        <begin position="291"/>
        <end position="322"/>
    </location>
</feature>
<reference evidence="6" key="2">
    <citation type="submission" date="2020-09" db="EMBL/GenBank/DDBJ databases">
        <authorList>
            <person name="Sun Q."/>
            <person name="Ohkuma M."/>
        </authorList>
    </citation>
    <scope>NUCLEOTIDE SEQUENCE</scope>
    <source>
        <strain evidence="6">JCM 10088</strain>
    </source>
</reference>
<dbReference type="GO" id="GO:0016491">
    <property type="term" value="F:oxidoreductase activity"/>
    <property type="evidence" value="ECO:0007669"/>
    <property type="project" value="UniProtKB-ARBA"/>
</dbReference>
<accession>A0A830GQY6</accession>
<dbReference type="InterPro" id="IPR017896">
    <property type="entry name" value="4Fe4S_Fe-S-bd"/>
</dbReference>
<name>A0A830GQY6_9CREN</name>
<keyword evidence="4" id="KW-0249">Electron transport</keyword>
<proteinExistence type="predicted"/>
<protein>
    <submittedName>
        <fullName evidence="6">(Fe-S)-binding protein</fullName>
    </submittedName>
</protein>
<gene>
    <name evidence="6" type="ORF">GCM10007981_01520</name>
</gene>
<keyword evidence="2" id="KW-0004">4Fe-4S</keyword>
<dbReference type="OrthoDB" id="23833at2157"/>
<dbReference type="Pfam" id="PF02589">
    <property type="entry name" value="LUD_dom"/>
    <property type="match status" value="1"/>
</dbReference>
<dbReference type="Gene3D" id="3.40.50.10420">
    <property type="entry name" value="NagB/RpiA/CoA transferase-like"/>
    <property type="match status" value="1"/>
</dbReference>
<evidence type="ECO:0000256" key="2">
    <source>
        <dbReference type="ARBA" id="ARBA00022485"/>
    </source>
</evidence>
<evidence type="ECO:0000313" key="6">
    <source>
        <dbReference type="EMBL" id="GGP19121.1"/>
    </source>
</evidence>
<dbReference type="InterPro" id="IPR037171">
    <property type="entry name" value="NagB/RpiA_transferase-like"/>
</dbReference>
<dbReference type="Proteomes" id="UP000610960">
    <property type="component" value="Unassembled WGS sequence"/>
</dbReference>
<dbReference type="PROSITE" id="PS00198">
    <property type="entry name" value="4FE4S_FER_1"/>
    <property type="match status" value="1"/>
</dbReference>
<dbReference type="EMBL" id="BMNL01000001">
    <property type="protein sequence ID" value="GGP19121.1"/>
    <property type="molecule type" value="Genomic_DNA"/>
</dbReference>
<keyword evidence="2" id="KW-0408">Iron</keyword>
<keyword evidence="7" id="KW-1185">Reference proteome</keyword>
<keyword evidence="2" id="KW-0479">Metal-binding</keyword>
<dbReference type="PROSITE" id="PS51379">
    <property type="entry name" value="4FE4S_FER_2"/>
    <property type="match status" value="1"/>
</dbReference>
<dbReference type="InterPro" id="IPR009051">
    <property type="entry name" value="Helical_ferredxn"/>
</dbReference>
<dbReference type="PANTHER" id="PTHR47153">
    <property type="entry name" value="LACTATE UTILIZATION PROTEIN B"/>
    <property type="match status" value="1"/>
</dbReference>
<comment type="caution">
    <text evidence="6">The sequence shown here is derived from an EMBL/GenBank/DDBJ whole genome shotgun (WGS) entry which is preliminary data.</text>
</comment>
<dbReference type="Gene3D" id="1.10.1060.10">
    <property type="entry name" value="Alpha-helical ferredoxin"/>
    <property type="match status" value="1"/>
</dbReference>
<dbReference type="RefSeq" id="WP_188595567.1">
    <property type="nucleotide sequence ID" value="NZ_BMNL01000001.1"/>
</dbReference>
<evidence type="ECO:0000256" key="3">
    <source>
        <dbReference type="ARBA" id="ARBA00022737"/>
    </source>
</evidence>
<dbReference type="InterPro" id="IPR003741">
    <property type="entry name" value="LUD_dom"/>
</dbReference>
<dbReference type="GO" id="GO:0006089">
    <property type="term" value="P:lactate metabolic process"/>
    <property type="evidence" value="ECO:0007669"/>
    <property type="project" value="InterPro"/>
</dbReference>
<dbReference type="AlphaFoldDB" id="A0A830GQY6"/>
<organism evidence="6 7">
    <name type="scientific">Thermocladium modestius</name>
    <dbReference type="NCBI Taxonomy" id="62609"/>
    <lineage>
        <taxon>Archaea</taxon>
        <taxon>Thermoproteota</taxon>
        <taxon>Thermoprotei</taxon>
        <taxon>Thermoproteales</taxon>
        <taxon>Thermoproteaceae</taxon>
        <taxon>Thermocladium</taxon>
    </lineage>
</organism>
<evidence type="ECO:0000256" key="4">
    <source>
        <dbReference type="ARBA" id="ARBA00022982"/>
    </source>
</evidence>
<keyword evidence="1" id="KW-0813">Transport</keyword>